<dbReference type="PANTHER" id="PTHR43677">
    <property type="entry name" value="SHORT-CHAIN DEHYDROGENASE/REDUCTASE"/>
    <property type="match status" value="1"/>
</dbReference>
<dbReference type="PROSITE" id="PS01162">
    <property type="entry name" value="QOR_ZETA_CRYSTAL"/>
    <property type="match status" value="1"/>
</dbReference>
<evidence type="ECO:0000313" key="4">
    <source>
        <dbReference type="Proteomes" id="UP000199052"/>
    </source>
</evidence>
<gene>
    <name evidence="2" type="ORF">FHR37_005085</name>
    <name evidence="3" type="ORF">SAMN05421678_112169</name>
</gene>
<dbReference type="EMBL" id="JACBZA010000001">
    <property type="protein sequence ID" value="NYH86234.1"/>
    <property type="molecule type" value="Genomic_DNA"/>
</dbReference>
<reference evidence="3 4" key="1">
    <citation type="submission" date="2016-10" db="EMBL/GenBank/DDBJ databases">
        <authorList>
            <person name="de Groot N.N."/>
        </authorList>
    </citation>
    <scope>NUCLEOTIDE SEQUENCE [LARGE SCALE GENOMIC DNA]</scope>
    <source>
        <strain evidence="3 4">CPCC 202808</strain>
    </source>
</reference>
<dbReference type="STRING" id="504797.SAMN05421678_112169"/>
<dbReference type="EC" id="1.6.5.5" evidence="2"/>
<dbReference type="Pfam" id="PF08240">
    <property type="entry name" value="ADH_N"/>
    <property type="match status" value="1"/>
</dbReference>
<dbReference type="Pfam" id="PF00107">
    <property type="entry name" value="ADH_zinc_N"/>
    <property type="match status" value="1"/>
</dbReference>
<reference evidence="2 5" key="2">
    <citation type="submission" date="2020-07" db="EMBL/GenBank/DDBJ databases">
        <title>Sequencing the genomes of 1000 actinobacteria strains.</title>
        <authorList>
            <person name="Klenk H.-P."/>
        </authorList>
    </citation>
    <scope>NUCLEOTIDE SEQUENCE [LARGE SCALE GENOMIC DNA]</scope>
    <source>
        <strain evidence="2 5">DSM 45117</strain>
    </source>
</reference>
<dbReference type="AlphaFoldDB" id="A0A1I2XGZ5"/>
<dbReference type="SUPFAM" id="SSF51735">
    <property type="entry name" value="NAD(P)-binding Rossmann-fold domains"/>
    <property type="match status" value="1"/>
</dbReference>
<dbReference type="InterPro" id="IPR011032">
    <property type="entry name" value="GroES-like_sf"/>
</dbReference>
<feature type="domain" description="Enoyl reductase (ER)" evidence="1">
    <location>
        <begin position="13"/>
        <end position="323"/>
    </location>
</feature>
<sequence>MERMWAVRVKEFGGPEVLVPERVPAPAAGPGQVVVGVDVADTGFVETQIRRGAWQDYFPIGLPWVPGNAVAGRVLSVGADVDPGWTGRRVATATAEWGGYAEQAVALAETLVVLPDEVEKAVAAALLHDGVTALGVFEPAAPAAGETVLVTAAAGGMGVLLVQLARSAGARVIGAARGAAKLDHLRTYGIDVVDYGEPDWPARVRELAGPRGVSVTFDGAGGALGRAAFELTADGGRMSAHGAPGGGFATVDPREAERRGVKLRGITDVQFAPVEAARLAERALELAAAGRIVPMIGATFPLERAADAHAAIEARSVVGKTVLTVGRQQA</sequence>
<dbReference type="InterPro" id="IPR013154">
    <property type="entry name" value="ADH-like_N"/>
</dbReference>
<dbReference type="InterPro" id="IPR020843">
    <property type="entry name" value="ER"/>
</dbReference>
<dbReference type="InterPro" id="IPR013149">
    <property type="entry name" value="ADH-like_C"/>
</dbReference>
<dbReference type="InterPro" id="IPR036291">
    <property type="entry name" value="NAD(P)-bd_dom_sf"/>
</dbReference>
<evidence type="ECO:0000259" key="1">
    <source>
        <dbReference type="SMART" id="SM00829"/>
    </source>
</evidence>
<dbReference type="Proteomes" id="UP000199052">
    <property type="component" value="Unassembled WGS sequence"/>
</dbReference>
<dbReference type="SUPFAM" id="SSF50129">
    <property type="entry name" value="GroES-like"/>
    <property type="match status" value="1"/>
</dbReference>
<keyword evidence="5" id="KW-1185">Reference proteome</keyword>
<dbReference type="PANTHER" id="PTHR43677:SF4">
    <property type="entry name" value="QUINONE OXIDOREDUCTASE-LIKE PROTEIN 2"/>
    <property type="match status" value="1"/>
</dbReference>
<dbReference type="Gene3D" id="3.90.180.10">
    <property type="entry name" value="Medium-chain alcohol dehydrogenases, catalytic domain"/>
    <property type="match status" value="1"/>
</dbReference>
<dbReference type="GO" id="GO:0003960">
    <property type="term" value="F:quinone reductase (NADPH) activity"/>
    <property type="evidence" value="ECO:0007669"/>
    <property type="project" value="UniProtKB-EC"/>
</dbReference>
<proteinExistence type="predicted"/>
<name>A0A1I2XGZ5_9ACTN</name>
<dbReference type="Proteomes" id="UP000533017">
    <property type="component" value="Unassembled WGS sequence"/>
</dbReference>
<evidence type="ECO:0000313" key="5">
    <source>
        <dbReference type="Proteomes" id="UP000533017"/>
    </source>
</evidence>
<dbReference type="Gene3D" id="3.40.50.720">
    <property type="entry name" value="NAD(P)-binding Rossmann-like Domain"/>
    <property type="match status" value="1"/>
</dbReference>
<dbReference type="InterPro" id="IPR051397">
    <property type="entry name" value="Zn-ADH-like_protein"/>
</dbReference>
<dbReference type="EMBL" id="FOOI01000012">
    <property type="protein sequence ID" value="SFH12289.1"/>
    <property type="molecule type" value="Genomic_DNA"/>
</dbReference>
<evidence type="ECO:0000313" key="3">
    <source>
        <dbReference type="EMBL" id="SFH12289.1"/>
    </source>
</evidence>
<accession>A0A1I2XGZ5</accession>
<organism evidence="3 4">
    <name type="scientific">Actinopolymorpha cephalotaxi</name>
    <dbReference type="NCBI Taxonomy" id="504797"/>
    <lineage>
        <taxon>Bacteria</taxon>
        <taxon>Bacillati</taxon>
        <taxon>Actinomycetota</taxon>
        <taxon>Actinomycetes</taxon>
        <taxon>Propionibacteriales</taxon>
        <taxon>Actinopolymorphaceae</taxon>
        <taxon>Actinopolymorpha</taxon>
    </lineage>
</organism>
<keyword evidence="2" id="KW-0560">Oxidoreductase</keyword>
<evidence type="ECO:0000313" key="2">
    <source>
        <dbReference type="EMBL" id="NYH86234.1"/>
    </source>
</evidence>
<dbReference type="GO" id="GO:0008270">
    <property type="term" value="F:zinc ion binding"/>
    <property type="evidence" value="ECO:0007669"/>
    <property type="project" value="InterPro"/>
</dbReference>
<protein>
    <submittedName>
        <fullName evidence="3">NADPH2:quinone reductase</fullName>
        <ecNumber evidence="2">1.6.5.5</ecNumber>
    </submittedName>
</protein>
<dbReference type="SMART" id="SM00829">
    <property type="entry name" value="PKS_ER"/>
    <property type="match status" value="1"/>
</dbReference>
<dbReference type="InterPro" id="IPR002364">
    <property type="entry name" value="Quin_OxRdtase/zeta-crystal_CS"/>
</dbReference>